<evidence type="ECO:0000313" key="6">
    <source>
        <dbReference type="EMBL" id="KAG6380337.1"/>
    </source>
</evidence>
<dbReference type="Pfam" id="PF04082">
    <property type="entry name" value="Fungal_trans"/>
    <property type="match status" value="1"/>
</dbReference>
<feature type="region of interest" description="Disordered" evidence="4">
    <location>
        <begin position="344"/>
        <end position="372"/>
    </location>
</feature>
<dbReference type="InterPro" id="IPR001138">
    <property type="entry name" value="Zn2Cys6_DnaBD"/>
</dbReference>
<dbReference type="GO" id="GO:0000981">
    <property type="term" value="F:DNA-binding transcription factor activity, RNA polymerase II-specific"/>
    <property type="evidence" value="ECO:0007669"/>
    <property type="project" value="InterPro"/>
</dbReference>
<evidence type="ECO:0000256" key="4">
    <source>
        <dbReference type="SAM" id="MobiDB-lite"/>
    </source>
</evidence>
<feature type="region of interest" description="Disordered" evidence="4">
    <location>
        <begin position="1"/>
        <end position="26"/>
    </location>
</feature>
<keyword evidence="3" id="KW-0539">Nucleus</keyword>
<dbReference type="GO" id="GO:0008270">
    <property type="term" value="F:zinc ion binding"/>
    <property type="evidence" value="ECO:0007669"/>
    <property type="project" value="InterPro"/>
</dbReference>
<feature type="compositionally biased region" description="Basic and acidic residues" evidence="4">
    <location>
        <begin position="344"/>
        <end position="359"/>
    </location>
</feature>
<dbReference type="PANTHER" id="PTHR31001:SF81">
    <property type="entry name" value="ZN(II)2CYS6 TRANSCRIPTION FACTOR"/>
    <property type="match status" value="1"/>
</dbReference>
<feature type="compositionally biased region" description="Low complexity" evidence="4">
    <location>
        <begin position="787"/>
        <end position="798"/>
    </location>
</feature>
<accession>A0A8I2YZ73</accession>
<feature type="region of interest" description="Disordered" evidence="4">
    <location>
        <begin position="836"/>
        <end position="980"/>
    </location>
</feature>
<evidence type="ECO:0000313" key="7">
    <source>
        <dbReference type="Proteomes" id="UP000683000"/>
    </source>
</evidence>
<dbReference type="Proteomes" id="UP000683000">
    <property type="component" value="Unassembled WGS sequence"/>
</dbReference>
<feature type="region of interest" description="Disordered" evidence="4">
    <location>
        <begin position="785"/>
        <end position="805"/>
    </location>
</feature>
<dbReference type="InterPro" id="IPR036864">
    <property type="entry name" value="Zn2-C6_fun-type_DNA-bd_sf"/>
</dbReference>
<feature type="region of interest" description="Disordered" evidence="4">
    <location>
        <begin position="599"/>
        <end position="621"/>
    </location>
</feature>
<keyword evidence="2" id="KW-0479">Metal-binding</keyword>
<evidence type="ECO:0000256" key="1">
    <source>
        <dbReference type="ARBA" id="ARBA00004123"/>
    </source>
</evidence>
<dbReference type="Gene3D" id="4.10.240.10">
    <property type="entry name" value="Zn(2)-C6 fungal-type DNA-binding domain"/>
    <property type="match status" value="1"/>
</dbReference>
<dbReference type="GO" id="GO:0006351">
    <property type="term" value="P:DNA-templated transcription"/>
    <property type="evidence" value="ECO:0007669"/>
    <property type="project" value="InterPro"/>
</dbReference>
<protein>
    <recommendedName>
        <fullName evidence="5">Zn(2)-C6 fungal-type domain-containing protein</fullName>
    </recommendedName>
</protein>
<sequence length="1196" mass="130219">MEPSPLAEPQSQHHSQPGPTPSSGPQIRSRVTVVCAECKRLKLKCDRRTPCGSCTKRDTVARCVYSPAAAEKVDLHSLNNRLIQVESQLAQFTAPGARSHNFYNQLPGPSTQSDRPLLAVGPSGSSLALSLDDITAIWLDELDLSKDILPAQSPPLNPSCPAYASSHVKLEPTPTTLPSHDASSPSDPPIHLLLPPLTAYYASSSPTAIDTPSVNPRLFAHLPFAPRRRQKLYDNVEDVLKMHPCFNFKHFKDRAEAMFKWSSEVDGHDSSLVDPLTTQNAANGTHSAATKLETACAIFFGPSTPSSSRTTSTPKPTLSFFAAVAASFALGTLVDREVAEEEARLDVAHGDSVTRDDPSSRPPPRKKPDQLPIANKKCKGIAKDALSSPAVLLALSQQALSLFERSSPYDLDFLVAMILHVLYALHDSRARVVHTLLPEVGKMVNIARTMGLDMDPDEFPGKFNLFEAESRRRLWWDLFYYDLFISDYMGCSPLISDTEHTTRLPMDVDEDVFTPACTTIPLPRSPLSLVEPNSSDFKYFGLKCRLAQLVKDIKRRSLRDSIQNDPAAHEQFTLEQAASCANEIKQWFADLPSTFRIDIDSDPGATQAPRTGAGSSSFANPGESTSVSPVLMAQRCELAVMVQRLIMKVYIPFLRPSYGHGNSTSYYQATVGTFTAAHSIIRSLKALCTMWKQRPDLRGRRPIPALFSFYSFSRALFDAAVACAHNVIKDPNSIWVHTAFEDVSYALEVLRDPMLNTGRGSVRGGVEGSVQEAIKIVELLRRKAENARSGSSDAASAGTKRKHDEIEADVEQMRRGFRLPFVSAPVMSAGVLTADTTVPPLPATGTPRLATTPSSLPPDHQARTISRTGPAEEQHKRPPSVASKQGPHPCKPKDKNAKKPYPQTGIRVRKEPSPFTKLCIPPATPTTPSTDSDPPPPARQVPSIAPSPGLEHPPYLQPPTSFPPASQTLGSHPSVPPKLDGASVDFLVPFSARDDATQAAGQMNPDVSQARRYCQTEMSQEVSSSQPVAKVSTAVATFERPHGGPFASSSPASYAPSSGSYSNINSPYPSGGTQFSTTPSHEQQSPPFDMSATTQGYYSYDHQVQTHPMTLVGVNHGGDDVSFQMRDQAVSQNGGLFQFQQDKPHQGIYPSERHPSVSQSQFREQHVQSIAQAWTPQAGAISEGSGFWPSYDPFTA</sequence>
<feature type="compositionally biased region" description="Low complexity" evidence="4">
    <location>
        <begin position="9"/>
        <end position="26"/>
    </location>
</feature>
<feature type="region of interest" description="Disordered" evidence="4">
    <location>
        <begin position="1042"/>
        <end position="1094"/>
    </location>
</feature>
<evidence type="ECO:0000259" key="5">
    <source>
        <dbReference type="PROSITE" id="PS50048"/>
    </source>
</evidence>
<dbReference type="CDD" id="cd12148">
    <property type="entry name" value="fungal_TF_MHR"/>
    <property type="match status" value="1"/>
</dbReference>
<dbReference type="AlphaFoldDB" id="A0A8I2YZ73"/>
<dbReference type="Pfam" id="PF00172">
    <property type="entry name" value="Zn_clus"/>
    <property type="match status" value="1"/>
</dbReference>
<dbReference type="SMART" id="SM00066">
    <property type="entry name" value="GAL4"/>
    <property type="match status" value="1"/>
</dbReference>
<dbReference type="GO" id="GO:0003677">
    <property type="term" value="F:DNA binding"/>
    <property type="evidence" value="ECO:0007669"/>
    <property type="project" value="InterPro"/>
</dbReference>
<dbReference type="CDD" id="cd00067">
    <property type="entry name" value="GAL4"/>
    <property type="match status" value="1"/>
</dbReference>
<evidence type="ECO:0000256" key="2">
    <source>
        <dbReference type="ARBA" id="ARBA00022723"/>
    </source>
</evidence>
<name>A0A8I2YZ73_9AGAM</name>
<dbReference type="PROSITE" id="PS50048">
    <property type="entry name" value="ZN2_CY6_FUNGAL_2"/>
    <property type="match status" value="1"/>
</dbReference>
<dbReference type="PANTHER" id="PTHR31001">
    <property type="entry name" value="UNCHARACTERIZED TRANSCRIPTIONAL REGULATORY PROTEIN"/>
    <property type="match status" value="1"/>
</dbReference>
<dbReference type="PROSITE" id="PS00463">
    <property type="entry name" value="ZN2_CY6_FUNGAL_1"/>
    <property type="match status" value="1"/>
</dbReference>
<proteinExistence type="predicted"/>
<feature type="compositionally biased region" description="Polar residues" evidence="4">
    <location>
        <begin position="1063"/>
        <end position="1094"/>
    </location>
</feature>
<evidence type="ECO:0000256" key="3">
    <source>
        <dbReference type="ARBA" id="ARBA00023242"/>
    </source>
</evidence>
<gene>
    <name evidence="6" type="ORF">JVT61DRAFT_8447</name>
</gene>
<dbReference type="EMBL" id="JAGFBS010000003">
    <property type="protein sequence ID" value="KAG6380337.1"/>
    <property type="molecule type" value="Genomic_DNA"/>
</dbReference>
<dbReference type="GO" id="GO:0005634">
    <property type="term" value="C:nucleus"/>
    <property type="evidence" value="ECO:0007669"/>
    <property type="project" value="UniProtKB-SubCell"/>
</dbReference>
<feature type="compositionally biased region" description="Low complexity" evidence="4">
    <location>
        <begin position="1043"/>
        <end position="1062"/>
    </location>
</feature>
<comment type="caution">
    <text evidence="6">The sequence shown here is derived from an EMBL/GenBank/DDBJ whole genome shotgun (WGS) entry which is preliminary data.</text>
</comment>
<dbReference type="InterPro" id="IPR007219">
    <property type="entry name" value="XnlR_reg_dom"/>
</dbReference>
<feature type="domain" description="Zn(2)-C6 fungal-type" evidence="5">
    <location>
        <begin position="34"/>
        <end position="65"/>
    </location>
</feature>
<dbReference type="InterPro" id="IPR050613">
    <property type="entry name" value="Sec_Metabolite_Reg"/>
</dbReference>
<organism evidence="6 7">
    <name type="scientific">Boletus reticuloceps</name>
    <dbReference type="NCBI Taxonomy" id="495285"/>
    <lineage>
        <taxon>Eukaryota</taxon>
        <taxon>Fungi</taxon>
        <taxon>Dikarya</taxon>
        <taxon>Basidiomycota</taxon>
        <taxon>Agaricomycotina</taxon>
        <taxon>Agaricomycetes</taxon>
        <taxon>Agaricomycetidae</taxon>
        <taxon>Boletales</taxon>
        <taxon>Boletineae</taxon>
        <taxon>Boletaceae</taxon>
        <taxon>Boletoideae</taxon>
        <taxon>Boletus</taxon>
    </lineage>
</organism>
<dbReference type="SMART" id="SM00906">
    <property type="entry name" value="Fungal_trans"/>
    <property type="match status" value="1"/>
</dbReference>
<dbReference type="SUPFAM" id="SSF57701">
    <property type="entry name" value="Zn2/Cys6 DNA-binding domain"/>
    <property type="match status" value="1"/>
</dbReference>
<comment type="subcellular location">
    <subcellularLocation>
        <location evidence="1">Nucleus</location>
    </subcellularLocation>
</comment>
<dbReference type="OrthoDB" id="4934715at2759"/>
<reference evidence="6" key="1">
    <citation type="submission" date="2021-03" db="EMBL/GenBank/DDBJ databases">
        <title>Evolutionary innovations through gain and loss of genes in the ectomycorrhizal Boletales.</title>
        <authorList>
            <person name="Wu G."/>
            <person name="Miyauchi S."/>
            <person name="Morin E."/>
            <person name="Yang Z.-L."/>
            <person name="Xu J."/>
            <person name="Martin F.M."/>
        </authorList>
    </citation>
    <scope>NUCLEOTIDE SEQUENCE</scope>
    <source>
        <strain evidence="6">BR01</strain>
    </source>
</reference>
<keyword evidence="7" id="KW-1185">Reference proteome</keyword>